<dbReference type="Proteomes" id="UP000814033">
    <property type="component" value="Unassembled WGS sequence"/>
</dbReference>
<organism evidence="1 2">
    <name type="scientific">Auriscalpium vulgare</name>
    <dbReference type="NCBI Taxonomy" id="40419"/>
    <lineage>
        <taxon>Eukaryota</taxon>
        <taxon>Fungi</taxon>
        <taxon>Dikarya</taxon>
        <taxon>Basidiomycota</taxon>
        <taxon>Agaricomycotina</taxon>
        <taxon>Agaricomycetes</taxon>
        <taxon>Russulales</taxon>
        <taxon>Auriscalpiaceae</taxon>
        <taxon>Auriscalpium</taxon>
    </lineage>
</organism>
<accession>A0ACB8RFJ1</accession>
<gene>
    <name evidence="1" type="ORF">FA95DRAFT_540149</name>
</gene>
<reference evidence="1" key="2">
    <citation type="journal article" date="2022" name="New Phytol.">
        <title>Evolutionary transition to the ectomycorrhizal habit in the genomes of a hyperdiverse lineage of mushroom-forming fungi.</title>
        <authorList>
            <person name="Looney B."/>
            <person name="Miyauchi S."/>
            <person name="Morin E."/>
            <person name="Drula E."/>
            <person name="Courty P.E."/>
            <person name="Kohler A."/>
            <person name="Kuo A."/>
            <person name="LaButti K."/>
            <person name="Pangilinan J."/>
            <person name="Lipzen A."/>
            <person name="Riley R."/>
            <person name="Andreopoulos W."/>
            <person name="He G."/>
            <person name="Johnson J."/>
            <person name="Nolan M."/>
            <person name="Tritt A."/>
            <person name="Barry K.W."/>
            <person name="Grigoriev I.V."/>
            <person name="Nagy L.G."/>
            <person name="Hibbett D."/>
            <person name="Henrissat B."/>
            <person name="Matheny P.B."/>
            <person name="Labbe J."/>
            <person name="Martin F.M."/>
        </authorList>
    </citation>
    <scope>NUCLEOTIDE SEQUENCE</scope>
    <source>
        <strain evidence="1">FP105234-sp</strain>
    </source>
</reference>
<reference evidence="1" key="1">
    <citation type="submission" date="2021-02" db="EMBL/GenBank/DDBJ databases">
        <authorList>
            <consortium name="DOE Joint Genome Institute"/>
            <person name="Ahrendt S."/>
            <person name="Looney B.P."/>
            <person name="Miyauchi S."/>
            <person name="Morin E."/>
            <person name="Drula E."/>
            <person name="Courty P.E."/>
            <person name="Chicoki N."/>
            <person name="Fauchery L."/>
            <person name="Kohler A."/>
            <person name="Kuo A."/>
            <person name="Labutti K."/>
            <person name="Pangilinan J."/>
            <person name="Lipzen A."/>
            <person name="Riley R."/>
            <person name="Andreopoulos W."/>
            <person name="He G."/>
            <person name="Johnson J."/>
            <person name="Barry K.W."/>
            <person name="Grigoriev I.V."/>
            <person name="Nagy L."/>
            <person name="Hibbett D."/>
            <person name="Henrissat B."/>
            <person name="Matheny P.B."/>
            <person name="Labbe J."/>
            <person name="Martin F."/>
        </authorList>
    </citation>
    <scope>NUCLEOTIDE SEQUENCE</scope>
    <source>
        <strain evidence="1">FP105234-sp</strain>
    </source>
</reference>
<evidence type="ECO:0000313" key="1">
    <source>
        <dbReference type="EMBL" id="KAI0042662.1"/>
    </source>
</evidence>
<proteinExistence type="predicted"/>
<keyword evidence="2" id="KW-1185">Reference proteome</keyword>
<evidence type="ECO:0000313" key="2">
    <source>
        <dbReference type="Proteomes" id="UP000814033"/>
    </source>
</evidence>
<sequence>MSVDDSLPLGRDTWLLPEAGAFVVFKIDPVATLEALEDPIAIEQAQSLSLSCKSYIGFINLVLDLPMETRRYHRCDCLVLSQGLATPIPELYTDENMCIAVAPATHPQGRSAITAVPPLPWDNLYVHHSSLFTLRVKTDPRDIDLTDSPMLSLRDLVSVQRYRSEDSTRQQLRHMAEMPPRPPPARRSEDHHETNACLQGAFKTESCSEAEPMFDTEAADVASIPETAESASVSEATDTASVSEVADTASIPEELYRVFVNREDPVDQFIPVVSFDLDVTAVSEFAGADELDEEIRALTRCVLLCIDSQAMLIDCVA</sequence>
<dbReference type="EMBL" id="MU276053">
    <property type="protein sequence ID" value="KAI0042662.1"/>
    <property type="molecule type" value="Genomic_DNA"/>
</dbReference>
<protein>
    <submittedName>
        <fullName evidence="1">Uncharacterized protein</fullName>
    </submittedName>
</protein>
<comment type="caution">
    <text evidence="1">The sequence shown here is derived from an EMBL/GenBank/DDBJ whole genome shotgun (WGS) entry which is preliminary data.</text>
</comment>
<name>A0ACB8RFJ1_9AGAM</name>